<protein>
    <recommendedName>
        <fullName evidence="5">BRCT domain-containing protein</fullName>
    </recommendedName>
</protein>
<proteinExistence type="predicted"/>
<keyword evidence="2" id="KW-0227">DNA damage</keyword>
<evidence type="ECO:0000313" key="6">
    <source>
        <dbReference type="EMBL" id="KAF2000969.1"/>
    </source>
</evidence>
<dbReference type="InterPro" id="IPR051579">
    <property type="entry name" value="DDR_Transcriptional_Reg"/>
</dbReference>
<dbReference type="GO" id="GO:0005634">
    <property type="term" value="C:nucleus"/>
    <property type="evidence" value="ECO:0007669"/>
    <property type="project" value="UniProtKB-SubCell"/>
</dbReference>
<accession>A0A6A5WJI9</accession>
<evidence type="ECO:0000256" key="3">
    <source>
        <dbReference type="ARBA" id="ARBA00023242"/>
    </source>
</evidence>
<dbReference type="SUPFAM" id="SSF52113">
    <property type="entry name" value="BRCT domain"/>
    <property type="match status" value="1"/>
</dbReference>
<evidence type="ECO:0000313" key="7">
    <source>
        <dbReference type="Proteomes" id="UP000799779"/>
    </source>
</evidence>
<dbReference type="CDD" id="cd17744">
    <property type="entry name" value="BRCT_MDC1_rpt1"/>
    <property type="match status" value="1"/>
</dbReference>
<dbReference type="PANTHER" id="PTHR23196:SF1">
    <property type="entry name" value="PAX-INTERACTING PROTEIN 1"/>
    <property type="match status" value="1"/>
</dbReference>
<gene>
    <name evidence="6" type="ORF">P154DRAFT_522231</name>
</gene>
<dbReference type="PROSITE" id="PS50172">
    <property type="entry name" value="BRCT"/>
    <property type="match status" value="1"/>
</dbReference>
<dbReference type="InterPro" id="IPR001357">
    <property type="entry name" value="BRCT_dom"/>
</dbReference>
<evidence type="ECO:0000259" key="5">
    <source>
        <dbReference type="PROSITE" id="PS50172"/>
    </source>
</evidence>
<dbReference type="Pfam" id="PF00533">
    <property type="entry name" value="BRCT"/>
    <property type="match status" value="1"/>
</dbReference>
<dbReference type="AlphaFoldDB" id="A0A6A5WJI9"/>
<organism evidence="6 7">
    <name type="scientific">Amniculicola lignicola CBS 123094</name>
    <dbReference type="NCBI Taxonomy" id="1392246"/>
    <lineage>
        <taxon>Eukaryota</taxon>
        <taxon>Fungi</taxon>
        <taxon>Dikarya</taxon>
        <taxon>Ascomycota</taxon>
        <taxon>Pezizomycotina</taxon>
        <taxon>Dothideomycetes</taxon>
        <taxon>Pleosporomycetidae</taxon>
        <taxon>Pleosporales</taxon>
        <taxon>Amniculicolaceae</taxon>
        <taxon>Amniculicola</taxon>
    </lineage>
</organism>
<name>A0A6A5WJI9_9PLEO</name>
<dbReference type="GO" id="GO:0006974">
    <property type="term" value="P:DNA damage response"/>
    <property type="evidence" value="ECO:0007669"/>
    <property type="project" value="UniProtKB-KW"/>
</dbReference>
<evidence type="ECO:0000256" key="4">
    <source>
        <dbReference type="SAM" id="MobiDB-lite"/>
    </source>
</evidence>
<sequence>MGWLLERSPAGNDAGISLQNGRWYHLVSRGDKLSVVLVDEPDNNAAVGCVFTGSWGVKLQAGTSDLCVKPAHPEMHIIEPYSEEYLLKRAEKNGCYESILLRNKDSIFLPGKAKAAFTMTWTPSEVLVNSSENADAEVPESEDVHEETGQGEGARESSAETEDEEDLDRTIGPTDVDIESRHAVVAARNTPVPSVPRTQIVQETPTTERATNGYGSPPNDQLHNKRLAATKEIEDDIPPTAKKPEQEEIPADDSVLHDNGLSVVANADGTENTIAPLSAPLKDKRPSPEIDDEEISNASMPVSRKRQKKMQDDESNDSMPVRSGKRVKKTEDDGKTSDASTPAPPIRRGGKPQDDDEMSRASTAPESVARVKPVTKRKSRAFIKKVEAEEEPDVENSIEQEDNEIYTGPKPRVAFSNSTIADNSMFVKFLKSNGGKTVESIKNSCNILCVRDGPLRKSMKLLSSIALGIPIVSDKWLKDSATRGVFLPLQNYVPSVPEQETEWNFSMSEIWSTPQSDLFNAKIIYFTLALRATYERFAEVEHVCKAAGAKRVISKPGKDVQEKDAKDTIILAIEQDDDDAIVLAEKGMVCYSKDLLTLSILRGDVDLHSEEFKLKLMSSQGKKKGRGRARKS</sequence>
<feature type="compositionally biased region" description="Acidic residues" evidence="4">
    <location>
        <begin position="134"/>
        <end position="145"/>
    </location>
</feature>
<feature type="compositionally biased region" description="Polar residues" evidence="4">
    <location>
        <begin position="200"/>
        <end position="221"/>
    </location>
</feature>
<evidence type="ECO:0000256" key="2">
    <source>
        <dbReference type="ARBA" id="ARBA00022763"/>
    </source>
</evidence>
<dbReference type="InterPro" id="IPR036420">
    <property type="entry name" value="BRCT_dom_sf"/>
</dbReference>
<dbReference type="EMBL" id="ML977586">
    <property type="protein sequence ID" value="KAF2000969.1"/>
    <property type="molecule type" value="Genomic_DNA"/>
</dbReference>
<dbReference type="SMART" id="SM00292">
    <property type="entry name" value="BRCT"/>
    <property type="match status" value="1"/>
</dbReference>
<dbReference type="Proteomes" id="UP000799779">
    <property type="component" value="Unassembled WGS sequence"/>
</dbReference>
<dbReference type="OrthoDB" id="342264at2759"/>
<comment type="subcellular location">
    <subcellularLocation>
        <location evidence="1">Nucleus</location>
    </subcellularLocation>
</comment>
<reference evidence="6" key="1">
    <citation type="journal article" date="2020" name="Stud. Mycol.">
        <title>101 Dothideomycetes genomes: a test case for predicting lifestyles and emergence of pathogens.</title>
        <authorList>
            <person name="Haridas S."/>
            <person name="Albert R."/>
            <person name="Binder M."/>
            <person name="Bloem J."/>
            <person name="Labutti K."/>
            <person name="Salamov A."/>
            <person name="Andreopoulos B."/>
            <person name="Baker S."/>
            <person name="Barry K."/>
            <person name="Bills G."/>
            <person name="Bluhm B."/>
            <person name="Cannon C."/>
            <person name="Castanera R."/>
            <person name="Culley D."/>
            <person name="Daum C."/>
            <person name="Ezra D."/>
            <person name="Gonzalez J."/>
            <person name="Henrissat B."/>
            <person name="Kuo A."/>
            <person name="Liang C."/>
            <person name="Lipzen A."/>
            <person name="Lutzoni F."/>
            <person name="Magnuson J."/>
            <person name="Mondo S."/>
            <person name="Nolan M."/>
            <person name="Ohm R."/>
            <person name="Pangilinan J."/>
            <person name="Park H.-J."/>
            <person name="Ramirez L."/>
            <person name="Alfaro M."/>
            <person name="Sun H."/>
            <person name="Tritt A."/>
            <person name="Yoshinaga Y."/>
            <person name="Zwiers L.-H."/>
            <person name="Turgeon B."/>
            <person name="Goodwin S."/>
            <person name="Spatafora J."/>
            <person name="Crous P."/>
            <person name="Grigoriev I."/>
        </authorList>
    </citation>
    <scope>NUCLEOTIDE SEQUENCE</scope>
    <source>
        <strain evidence="6">CBS 123094</strain>
    </source>
</reference>
<dbReference type="Gene3D" id="3.40.50.10190">
    <property type="entry name" value="BRCT domain"/>
    <property type="match status" value="2"/>
</dbReference>
<keyword evidence="3" id="KW-0539">Nucleus</keyword>
<dbReference type="PANTHER" id="PTHR23196">
    <property type="entry name" value="PAX TRANSCRIPTION ACTIVATION DOMAIN INTERACTING PROTEIN"/>
    <property type="match status" value="1"/>
</dbReference>
<feature type="domain" description="BRCT" evidence="5">
    <location>
        <begin position="410"/>
        <end position="494"/>
    </location>
</feature>
<feature type="region of interest" description="Disordered" evidence="4">
    <location>
        <begin position="200"/>
        <end position="376"/>
    </location>
</feature>
<evidence type="ECO:0000256" key="1">
    <source>
        <dbReference type="ARBA" id="ARBA00004123"/>
    </source>
</evidence>
<feature type="region of interest" description="Disordered" evidence="4">
    <location>
        <begin position="131"/>
        <end position="177"/>
    </location>
</feature>
<keyword evidence="7" id="KW-1185">Reference proteome</keyword>